<dbReference type="CDD" id="cd06257">
    <property type="entry name" value="DnaJ"/>
    <property type="match status" value="1"/>
</dbReference>
<dbReference type="InterPro" id="IPR022755">
    <property type="entry name" value="Znf_C2H2_jaz"/>
</dbReference>
<feature type="domain" description="C2H2-type" evidence="7">
    <location>
        <begin position="315"/>
        <end position="339"/>
    </location>
</feature>
<sequence length="477" mass="53790">MGQSQSANSGAGSSDEPQKICYYELLGVAEDATDVEIKKAYRKKALELHPDRNFGDVEEATKKFADLQSAYEILSDPQERSWYDSHKDVILRGDDEPSQAPTTYRNVRLTSAEEIMNLVGRFNANVKFNDEPTGFYGILREMFEHLALEEEAAAEAEGTDLPDYPTFGQSDDDFETVVKLFYKSWAAFATRKRFTWKDKYRLGDAPDRRTRRYMEKENSKFREEGIQEFNQTVRFLVSFVRKRDPRYTANSQTESERQAASRNAAAAQAARSRAANQQQAENYELPSWMQPETRDRDSAEYHYDESDAESVVEILECVFCDKTFKSEKQLEAHERSKKHIKAVQDIQRQMRKEGIDLDLPENGAGKDDTPATGSPHFEIIDDEADTRVEGSVAVDELNDMSSMTLQDDADEYIQIDEPVKSAVDTPTSDGDAVSDRDATASDAANQQPDSAPVKKIGKAKAKRERKAAAAAIPDGVR</sequence>
<feature type="compositionally biased region" description="Basic and acidic residues" evidence="5">
    <location>
        <begin position="292"/>
        <end position="304"/>
    </location>
</feature>
<dbReference type="InterPro" id="IPR051964">
    <property type="entry name" value="Chaperone_stress_response"/>
</dbReference>
<dbReference type="EMBL" id="CDHN01000005">
    <property type="protein sequence ID" value="CEJ93437.1"/>
    <property type="molecule type" value="Genomic_DNA"/>
</dbReference>
<dbReference type="Pfam" id="PF12171">
    <property type="entry name" value="zf-C2H2_jaz"/>
    <property type="match status" value="1"/>
</dbReference>
<keyword evidence="1" id="KW-0479">Metal-binding</keyword>
<dbReference type="InterPro" id="IPR001623">
    <property type="entry name" value="DnaJ_domain"/>
</dbReference>
<dbReference type="FunFam" id="1.10.287.110:FF:000046">
    <property type="entry name" value="dnaJ homolog subfamily C member 21"/>
    <property type="match status" value="1"/>
</dbReference>
<accession>A0A0A1TQR2</accession>
<dbReference type="InterPro" id="IPR003604">
    <property type="entry name" value="Matrin/U1-like-C_Znf_C2H2"/>
</dbReference>
<dbReference type="PANTHER" id="PTHR44029:SF1">
    <property type="entry name" value="DNAJ HOMOLOG SUBFAMILY C MEMBER 21"/>
    <property type="match status" value="1"/>
</dbReference>
<dbReference type="SMART" id="SM00451">
    <property type="entry name" value="ZnF_U1"/>
    <property type="match status" value="1"/>
</dbReference>
<evidence type="ECO:0008006" key="10">
    <source>
        <dbReference type="Google" id="ProtNLM"/>
    </source>
</evidence>
<evidence type="ECO:0000256" key="3">
    <source>
        <dbReference type="ARBA" id="ARBA00022833"/>
    </source>
</evidence>
<reference evidence="8 9" key="1">
    <citation type="journal article" date="2015" name="Genome Announc.">
        <title>Draft Genome Sequence and Gene Annotation of the Entomopathogenic Fungus Verticillium hemipterigenum.</title>
        <authorList>
            <person name="Horn F."/>
            <person name="Habel A."/>
            <person name="Scharf D.H."/>
            <person name="Dworschak J."/>
            <person name="Brakhage A.A."/>
            <person name="Guthke R."/>
            <person name="Hertweck C."/>
            <person name="Linde J."/>
        </authorList>
    </citation>
    <scope>NUCLEOTIDE SEQUENCE [LARGE SCALE GENOMIC DNA]</scope>
</reference>
<dbReference type="PROSITE" id="PS00636">
    <property type="entry name" value="DNAJ_1"/>
    <property type="match status" value="1"/>
</dbReference>
<evidence type="ECO:0000313" key="9">
    <source>
        <dbReference type="Proteomes" id="UP000039046"/>
    </source>
</evidence>
<feature type="region of interest" description="Disordered" evidence="5">
    <location>
        <begin position="417"/>
        <end position="477"/>
    </location>
</feature>
<gene>
    <name evidence="8" type="ORF">VHEMI09028</name>
</gene>
<protein>
    <recommendedName>
        <fullName evidence="10">Meiotically up-regulated protein</fullName>
    </recommendedName>
</protein>
<dbReference type="PRINTS" id="PR00625">
    <property type="entry name" value="JDOMAIN"/>
</dbReference>
<keyword evidence="9" id="KW-1185">Reference proteome</keyword>
<dbReference type="PROSITE" id="PS50157">
    <property type="entry name" value="ZINC_FINGER_C2H2_2"/>
    <property type="match status" value="1"/>
</dbReference>
<dbReference type="InterPro" id="IPR036869">
    <property type="entry name" value="J_dom_sf"/>
</dbReference>
<dbReference type="SMART" id="SM00271">
    <property type="entry name" value="DnaJ"/>
    <property type="match status" value="1"/>
</dbReference>
<dbReference type="Gene3D" id="3.30.160.60">
    <property type="entry name" value="Classic Zinc Finger"/>
    <property type="match status" value="1"/>
</dbReference>
<dbReference type="Gene3D" id="1.10.287.110">
    <property type="entry name" value="DnaJ domain"/>
    <property type="match status" value="1"/>
</dbReference>
<dbReference type="Pfam" id="PF21884">
    <property type="entry name" value="ZUO1-like_ZHD"/>
    <property type="match status" value="1"/>
</dbReference>
<feature type="domain" description="J" evidence="6">
    <location>
        <begin position="21"/>
        <end position="87"/>
    </location>
</feature>
<dbReference type="SUPFAM" id="SSF57667">
    <property type="entry name" value="beta-beta-alpha zinc fingers"/>
    <property type="match status" value="1"/>
</dbReference>
<evidence type="ECO:0000256" key="2">
    <source>
        <dbReference type="ARBA" id="ARBA00022771"/>
    </source>
</evidence>
<dbReference type="GO" id="GO:0008270">
    <property type="term" value="F:zinc ion binding"/>
    <property type="evidence" value="ECO:0007669"/>
    <property type="project" value="UniProtKB-KW"/>
</dbReference>
<keyword evidence="2 4" id="KW-0863">Zinc-finger</keyword>
<evidence type="ECO:0000256" key="4">
    <source>
        <dbReference type="PROSITE-ProRule" id="PRU00042"/>
    </source>
</evidence>
<dbReference type="PROSITE" id="PS50076">
    <property type="entry name" value="DNAJ_2"/>
    <property type="match status" value="1"/>
</dbReference>
<evidence type="ECO:0000256" key="1">
    <source>
        <dbReference type="ARBA" id="ARBA00022723"/>
    </source>
</evidence>
<dbReference type="InterPro" id="IPR018253">
    <property type="entry name" value="DnaJ_domain_CS"/>
</dbReference>
<dbReference type="InterPro" id="IPR013087">
    <property type="entry name" value="Znf_C2H2_type"/>
</dbReference>
<feature type="compositionally biased region" description="Low complexity" evidence="5">
    <location>
        <begin position="468"/>
        <end position="477"/>
    </location>
</feature>
<organism evidence="8 9">
    <name type="scientific">[Torrubiella] hemipterigena</name>
    <dbReference type="NCBI Taxonomy" id="1531966"/>
    <lineage>
        <taxon>Eukaryota</taxon>
        <taxon>Fungi</taxon>
        <taxon>Dikarya</taxon>
        <taxon>Ascomycota</taxon>
        <taxon>Pezizomycotina</taxon>
        <taxon>Sordariomycetes</taxon>
        <taxon>Hypocreomycetidae</taxon>
        <taxon>Hypocreales</taxon>
        <taxon>Clavicipitaceae</taxon>
        <taxon>Clavicipitaceae incertae sedis</taxon>
        <taxon>'Torrubiella' clade</taxon>
    </lineage>
</organism>
<dbReference type="AlphaFoldDB" id="A0A0A1TQR2"/>
<evidence type="ECO:0000259" key="6">
    <source>
        <dbReference type="PROSITE" id="PS50076"/>
    </source>
</evidence>
<dbReference type="PANTHER" id="PTHR44029">
    <property type="entry name" value="DNAJ HOMOLOG SUBFAMILY C MEMBER 21"/>
    <property type="match status" value="1"/>
</dbReference>
<dbReference type="InterPro" id="IPR054076">
    <property type="entry name" value="ZUO1-like_ZHD"/>
</dbReference>
<dbReference type="PROSITE" id="PS00028">
    <property type="entry name" value="ZINC_FINGER_C2H2_1"/>
    <property type="match status" value="1"/>
</dbReference>
<dbReference type="Proteomes" id="UP000039046">
    <property type="component" value="Unassembled WGS sequence"/>
</dbReference>
<dbReference type="STRING" id="1531966.A0A0A1TQR2"/>
<feature type="compositionally biased region" description="Low complexity" evidence="5">
    <location>
        <begin position="260"/>
        <end position="282"/>
    </location>
</feature>
<evidence type="ECO:0000313" key="8">
    <source>
        <dbReference type="EMBL" id="CEJ93437.1"/>
    </source>
</evidence>
<name>A0A0A1TQR2_9HYPO</name>
<dbReference type="GO" id="GO:0003676">
    <property type="term" value="F:nucleic acid binding"/>
    <property type="evidence" value="ECO:0007669"/>
    <property type="project" value="InterPro"/>
</dbReference>
<evidence type="ECO:0000256" key="5">
    <source>
        <dbReference type="SAM" id="MobiDB-lite"/>
    </source>
</evidence>
<dbReference type="Pfam" id="PF00226">
    <property type="entry name" value="DnaJ"/>
    <property type="match status" value="1"/>
</dbReference>
<dbReference type="OrthoDB" id="5894at2759"/>
<dbReference type="GO" id="GO:0005737">
    <property type="term" value="C:cytoplasm"/>
    <property type="evidence" value="ECO:0007669"/>
    <property type="project" value="TreeGrafter"/>
</dbReference>
<feature type="region of interest" description="Disordered" evidence="5">
    <location>
        <begin position="247"/>
        <end position="304"/>
    </location>
</feature>
<feature type="compositionally biased region" description="Basic residues" evidence="5">
    <location>
        <begin position="455"/>
        <end position="465"/>
    </location>
</feature>
<evidence type="ECO:0000259" key="7">
    <source>
        <dbReference type="PROSITE" id="PS50157"/>
    </source>
</evidence>
<dbReference type="SUPFAM" id="SSF46565">
    <property type="entry name" value="Chaperone J-domain"/>
    <property type="match status" value="1"/>
</dbReference>
<proteinExistence type="predicted"/>
<dbReference type="HOGENOM" id="CLU_009539_2_1_1"/>
<keyword evidence="3" id="KW-0862">Zinc</keyword>
<dbReference type="InterPro" id="IPR036236">
    <property type="entry name" value="Znf_C2H2_sf"/>
</dbReference>